<name>A0A078FTY6_BRANA</name>
<dbReference type="PaxDb" id="3708-A0A078FTY6"/>
<organism evidence="1 2">
    <name type="scientific">Brassica napus</name>
    <name type="common">Rape</name>
    <dbReference type="NCBI Taxonomy" id="3708"/>
    <lineage>
        <taxon>Eukaryota</taxon>
        <taxon>Viridiplantae</taxon>
        <taxon>Streptophyta</taxon>
        <taxon>Embryophyta</taxon>
        <taxon>Tracheophyta</taxon>
        <taxon>Spermatophyta</taxon>
        <taxon>Magnoliopsida</taxon>
        <taxon>eudicotyledons</taxon>
        <taxon>Gunneridae</taxon>
        <taxon>Pentapetalae</taxon>
        <taxon>rosids</taxon>
        <taxon>malvids</taxon>
        <taxon>Brassicales</taxon>
        <taxon>Brassicaceae</taxon>
        <taxon>Brassiceae</taxon>
        <taxon>Brassica</taxon>
    </lineage>
</organism>
<dbReference type="Gramene" id="CDY16466">
    <property type="protein sequence ID" value="CDY16466"/>
    <property type="gene ID" value="GSBRNA2T00091033001"/>
</dbReference>
<evidence type="ECO:0000313" key="2">
    <source>
        <dbReference type="Proteomes" id="UP000028999"/>
    </source>
</evidence>
<sequence length="52" mass="6207">MDQNNNLFNTQNSTNYPLNYQNLNNYQFQNSAFNQPQNIPIFSMAYVPNYRP</sequence>
<accession>A0A078FTY6</accession>
<keyword evidence="2" id="KW-1185">Reference proteome</keyword>
<dbReference type="Proteomes" id="UP000028999">
    <property type="component" value="Unassembled WGS sequence"/>
</dbReference>
<reference evidence="1 2" key="1">
    <citation type="journal article" date="2014" name="Science">
        <title>Plant genetics. Early allopolyploid evolution in the post-Neolithic Brassica napus oilseed genome.</title>
        <authorList>
            <person name="Chalhoub B."/>
            <person name="Denoeud F."/>
            <person name="Liu S."/>
            <person name="Parkin I.A."/>
            <person name="Tang H."/>
            <person name="Wang X."/>
            <person name="Chiquet J."/>
            <person name="Belcram H."/>
            <person name="Tong C."/>
            <person name="Samans B."/>
            <person name="Correa M."/>
            <person name="Da Silva C."/>
            <person name="Just J."/>
            <person name="Falentin C."/>
            <person name="Koh C.S."/>
            <person name="Le Clainche I."/>
            <person name="Bernard M."/>
            <person name="Bento P."/>
            <person name="Noel B."/>
            <person name="Labadie K."/>
            <person name="Alberti A."/>
            <person name="Charles M."/>
            <person name="Arnaud D."/>
            <person name="Guo H."/>
            <person name="Daviaud C."/>
            <person name="Alamery S."/>
            <person name="Jabbari K."/>
            <person name="Zhao M."/>
            <person name="Edger P.P."/>
            <person name="Chelaifa H."/>
            <person name="Tack D."/>
            <person name="Lassalle G."/>
            <person name="Mestiri I."/>
            <person name="Schnel N."/>
            <person name="Le Paslier M.C."/>
            <person name="Fan G."/>
            <person name="Renault V."/>
            <person name="Bayer P.E."/>
            <person name="Golicz A.A."/>
            <person name="Manoli S."/>
            <person name="Lee T.H."/>
            <person name="Thi V.H."/>
            <person name="Chalabi S."/>
            <person name="Hu Q."/>
            <person name="Fan C."/>
            <person name="Tollenaere R."/>
            <person name="Lu Y."/>
            <person name="Battail C."/>
            <person name="Shen J."/>
            <person name="Sidebottom C.H."/>
            <person name="Wang X."/>
            <person name="Canaguier A."/>
            <person name="Chauveau A."/>
            <person name="Berard A."/>
            <person name="Deniot G."/>
            <person name="Guan M."/>
            <person name="Liu Z."/>
            <person name="Sun F."/>
            <person name="Lim Y.P."/>
            <person name="Lyons E."/>
            <person name="Town C.D."/>
            <person name="Bancroft I."/>
            <person name="Wang X."/>
            <person name="Meng J."/>
            <person name="Ma J."/>
            <person name="Pires J.C."/>
            <person name="King G.J."/>
            <person name="Brunel D."/>
            <person name="Delourme R."/>
            <person name="Renard M."/>
            <person name="Aury J.M."/>
            <person name="Adams K.L."/>
            <person name="Batley J."/>
            <person name="Snowdon R.J."/>
            <person name="Tost J."/>
            <person name="Edwards D."/>
            <person name="Zhou Y."/>
            <person name="Hua W."/>
            <person name="Sharpe A.G."/>
            <person name="Paterson A.H."/>
            <person name="Guan C."/>
            <person name="Wincker P."/>
        </authorList>
    </citation>
    <scope>NUCLEOTIDE SEQUENCE [LARGE SCALE GENOMIC DNA]</scope>
    <source>
        <strain evidence="2">cv. Darmor-bzh</strain>
    </source>
</reference>
<dbReference type="EMBL" id="LK032064">
    <property type="protein sequence ID" value="CDY16466.1"/>
    <property type="molecule type" value="Genomic_DNA"/>
</dbReference>
<evidence type="ECO:0000313" key="1">
    <source>
        <dbReference type="EMBL" id="CDY16466.1"/>
    </source>
</evidence>
<gene>
    <name evidence="1" type="primary">BnaA08g03010D</name>
    <name evidence="1" type="ORF">GSBRNA2T00091033001</name>
</gene>
<proteinExistence type="predicted"/>
<dbReference type="AlphaFoldDB" id="A0A078FTY6"/>
<protein>
    <submittedName>
        <fullName evidence="1">BnaA08g03010D protein</fullName>
    </submittedName>
</protein>